<dbReference type="Proteomes" id="UP000806522">
    <property type="component" value="Unassembled WGS sequence"/>
</dbReference>
<name>A0A9D5S8L5_XYLRU</name>
<accession>A0A9D5S8L5</accession>
<evidence type="ECO:0000256" key="4">
    <source>
        <dbReference type="ARBA" id="ARBA00023136"/>
    </source>
</evidence>
<dbReference type="AlphaFoldDB" id="A0A9D5S8L5"/>
<evidence type="ECO:0000256" key="6">
    <source>
        <dbReference type="SAM" id="MobiDB-lite"/>
    </source>
</evidence>
<feature type="domain" description="RagB/SusD" evidence="7">
    <location>
        <begin position="2"/>
        <end position="154"/>
    </location>
</feature>
<organism evidence="8 9">
    <name type="scientific">Xylanibacter ruminicola</name>
    <name type="common">Prevotella ruminicola</name>
    <dbReference type="NCBI Taxonomy" id="839"/>
    <lineage>
        <taxon>Bacteria</taxon>
        <taxon>Pseudomonadati</taxon>
        <taxon>Bacteroidota</taxon>
        <taxon>Bacteroidia</taxon>
        <taxon>Bacteroidales</taxon>
        <taxon>Prevotellaceae</taxon>
        <taxon>Xylanibacter</taxon>
    </lineage>
</organism>
<dbReference type="EMBL" id="SUYC01000010">
    <property type="protein sequence ID" value="MBE6271279.1"/>
    <property type="molecule type" value="Genomic_DNA"/>
</dbReference>
<comment type="subcellular location">
    <subcellularLocation>
        <location evidence="1">Cell outer membrane</location>
    </subcellularLocation>
</comment>
<evidence type="ECO:0000256" key="3">
    <source>
        <dbReference type="ARBA" id="ARBA00022729"/>
    </source>
</evidence>
<protein>
    <submittedName>
        <fullName evidence="8">RagB/SusD family nutrient uptake outer membrane protein</fullName>
    </submittedName>
</protein>
<keyword evidence="4" id="KW-0472">Membrane</keyword>
<dbReference type="InterPro" id="IPR012944">
    <property type="entry name" value="SusD_RagB_dom"/>
</dbReference>
<dbReference type="Gene3D" id="1.25.40.390">
    <property type="match status" value="1"/>
</dbReference>
<feature type="region of interest" description="Disordered" evidence="6">
    <location>
        <begin position="99"/>
        <end position="118"/>
    </location>
</feature>
<gene>
    <name evidence="8" type="ORF">E7101_10050</name>
</gene>
<comment type="similarity">
    <text evidence="2">Belongs to the SusD family.</text>
</comment>
<evidence type="ECO:0000313" key="9">
    <source>
        <dbReference type="Proteomes" id="UP000806522"/>
    </source>
</evidence>
<dbReference type="Pfam" id="PF07980">
    <property type="entry name" value="SusD_RagB"/>
    <property type="match status" value="1"/>
</dbReference>
<evidence type="ECO:0000313" key="8">
    <source>
        <dbReference type="EMBL" id="MBE6271279.1"/>
    </source>
</evidence>
<evidence type="ECO:0000259" key="7">
    <source>
        <dbReference type="Pfam" id="PF07980"/>
    </source>
</evidence>
<evidence type="ECO:0000256" key="1">
    <source>
        <dbReference type="ARBA" id="ARBA00004442"/>
    </source>
</evidence>
<comment type="caution">
    <text evidence="8">The sequence shown here is derived from an EMBL/GenBank/DDBJ whole genome shotgun (WGS) entry which is preliminary data.</text>
</comment>
<sequence length="155" mass="17784">MIRYAEVLLSYVEALNESQPSAVTQDVLDKTINDIRSRVQLPAIKKEDVANQEALRQAIRKERRVELAFEGLRYFDVLRWGIAAEVLNHTFTGVKLSDNPSAPNYRGSGSTASPVDKNGYYQFEPRTWSAHNRYWPIPQNDLNINKNLKQNEGYN</sequence>
<evidence type="ECO:0000256" key="2">
    <source>
        <dbReference type="ARBA" id="ARBA00006275"/>
    </source>
</evidence>
<keyword evidence="3" id="KW-0732">Signal</keyword>
<dbReference type="SUPFAM" id="SSF48452">
    <property type="entry name" value="TPR-like"/>
    <property type="match status" value="1"/>
</dbReference>
<dbReference type="GO" id="GO:0009279">
    <property type="term" value="C:cell outer membrane"/>
    <property type="evidence" value="ECO:0007669"/>
    <property type="project" value="UniProtKB-SubCell"/>
</dbReference>
<dbReference type="InterPro" id="IPR011990">
    <property type="entry name" value="TPR-like_helical_dom_sf"/>
</dbReference>
<proteinExistence type="inferred from homology"/>
<keyword evidence="5" id="KW-0998">Cell outer membrane</keyword>
<evidence type="ECO:0000256" key="5">
    <source>
        <dbReference type="ARBA" id="ARBA00023237"/>
    </source>
</evidence>
<reference evidence="8" key="1">
    <citation type="submission" date="2019-04" db="EMBL/GenBank/DDBJ databases">
        <title>Evolution of Biomass-Degrading Anaerobic Consortia Revealed by Metagenomics.</title>
        <authorList>
            <person name="Peng X."/>
        </authorList>
    </citation>
    <scope>NUCLEOTIDE SEQUENCE</scope>
    <source>
        <strain evidence="8">SIG140</strain>
    </source>
</reference>
<feature type="compositionally biased region" description="Polar residues" evidence="6">
    <location>
        <begin position="99"/>
        <end position="113"/>
    </location>
</feature>